<reference evidence="4 5" key="1">
    <citation type="journal article" date="2015" name="Environ. Microbiol.">
        <title>Genome analyses suggest the presence of polyploidy and recent human-driven expansions in eight global populations of the honeybee pathogen Nosema ceranae.</title>
        <authorList>
            <person name="Pelin A."/>
            <person name="Selman M."/>
            <person name="Aris-Brosou S."/>
            <person name="Farinelli L."/>
            <person name="Corradi N."/>
        </authorList>
    </citation>
    <scope>NUCLEOTIDE SEQUENCE [LARGE SCALE GENOMIC DNA]</scope>
    <source>
        <strain evidence="4 5">PA08 1199</strain>
    </source>
</reference>
<dbReference type="InterPro" id="IPR029055">
    <property type="entry name" value="Ntn_hydrolases_N"/>
</dbReference>
<keyword evidence="1 2" id="KW-0647">Proteasome</keyword>
<dbReference type="InterPro" id="IPR001353">
    <property type="entry name" value="Proteasome_sua/b"/>
</dbReference>
<evidence type="ECO:0000259" key="3">
    <source>
        <dbReference type="Pfam" id="PF10584"/>
    </source>
</evidence>
<accession>A0A0F9WE11</accession>
<dbReference type="Proteomes" id="UP000034350">
    <property type="component" value="Unassembled WGS sequence"/>
</dbReference>
<dbReference type="VEuPathDB" id="MicrosporidiaDB:G9O61_00g012590"/>
<dbReference type="GO" id="GO:0019773">
    <property type="term" value="C:proteasome core complex, alpha-subunit complex"/>
    <property type="evidence" value="ECO:0007669"/>
    <property type="project" value="UniProtKB-UniRule"/>
</dbReference>
<gene>
    <name evidence="4" type="ORF">AAJ76_1500018854</name>
</gene>
<organism evidence="4 5">
    <name type="scientific">Vairimorpha ceranae</name>
    <dbReference type="NCBI Taxonomy" id="40302"/>
    <lineage>
        <taxon>Eukaryota</taxon>
        <taxon>Fungi</taxon>
        <taxon>Fungi incertae sedis</taxon>
        <taxon>Microsporidia</taxon>
        <taxon>Nosematidae</taxon>
        <taxon>Vairimorpha</taxon>
    </lineage>
</organism>
<dbReference type="InterPro" id="IPR023332">
    <property type="entry name" value="Proteasome_alpha-type"/>
</dbReference>
<dbReference type="Gene3D" id="3.60.20.10">
    <property type="entry name" value="Glutamine Phosphoribosylpyrophosphate, subunit 1, domain 1"/>
    <property type="match status" value="1"/>
</dbReference>
<name>A0A0F9WE11_9MICR</name>
<evidence type="ECO:0000313" key="4">
    <source>
        <dbReference type="EMBL" id="KKO75646.1"/>
    </source>
</evidence>
<dbReference type="InterPro" id="IPR050115">
    <property type="entry name" value="Proteasome_alpha"/>
</dbReference>
<dbReference type="OMA" id="YVLNDNM"/>
<proteinExistence type="inferred from homology"/>
<dbReference type="SUPFAM" id="SSF56235">
    <property type="entry name" value="N-terminal nucleophile aminohydrolases (Ntn hydrolases)"/>
    <property type="match status" value="1"/>
</dbReference>
<dbReference type="VEuPathDB" id="MicrosporidiaDB:AAJ76_1500018854"/>
<dbReference type="RefSeq" id="XP_024331388.1">
    <property type="nucleotide sequence ID" value="XM_024474082.1"/>
</dbReference>
<dbReference type="PANTHER" id="PTHR11599">
    <property type="entry name" value="PROTEASOME SUBUNIT ALPHA/BETA"/>
    <property type="match status" value="1"/>
</dbReference>
<protein>
    <submittedName>
        <fullName evidence="4">26s proteasome alpha-type subunit c9</fullName>
    </submittedName>
</protein>
<evidence type="ECO:0000313" key="5">
    <source>
        <dbReference type="Proteomes" id="UP000034350"/>
    </source>
</evidence>
<dbReference type="InterPro" id="IPR000426">
    <property type="entry name" value="Proteasome_asu_N"/>
</dbReference>
<evidence type="ECO:0000256" key="1">
    <source>
        <dbReference type="ARBA" id="ARBA00022942"/>
    </source>
</evidence>
<dbReference type="EMBL" id="JPQZ01000015">
    <property type="protein sequence ID" value="KKO75646.1"/>
    <property type="molecule type" value="Genomic_DNA"/>
</dbReference>
<evidence type="ECO:0000256" key="2">
    <source>
        <dbReference type="PROSITE-ProRule" id="PRU00808"/>
    </source>
</evidence>
<sequence>MSSNTFSEEGRLLQTEYAIKNVAKGGTIIGLVCTDGIILLGINKTELVDENEKIYKINPNVYISVCGLFGDAMLLKKYGQIKAQEFLEEFDYDCNIDRICQYISEKKQFFTQCNNTRPFGISFLYAGHVKNNYKLCSTDPSGTLNEWKGVCFGENEDGINNGLKNDLPDEDLDLEKGTLELFKILSKLTECNSKDYKKYEILHYKINGTRFLSFDEIEKILQKVEEEKFKK</sequence>
<dbReference type="OrthoDB" id="431557at2759"/>
<keyword evidence="5" id="KW-1185">Reference proteome</keyword>
<dbReference type="Pfam" id="PF00227">
    <property type="entry name" value="Proteasome"/>
    <property type="match status" value="1"/>
</dbReference>
<dbReference type="GeneID" id="36318989"/>
<comment type="similarity">
    <text evidence="2">Belongs to the peptidase T1A family.</text>
</comment>
<feature type="domain" description="Proteasome alpha-type subunits" evidence="3">
    <location>
        <begin position="2"/>
        <end position="20"/>
    </location>
</feature>
<dbReference type="AlphaFoldDB" id="A0A0F9WE11"/>
<dbReference type="Pfam" id="PF10584">
    <property type="entry name" value="Proteasome_A_N"/>
    <property type="match status" value="1"/>
</dbReference>
<dbReference type="GO" id="GO:0006511">
    <property type="term" value="P:ubiquitin-dependent protein catabolic process"/>
    <property type="evidence" value="ECO:0007669"/>
    <property type="project" value="InterPro"/>
</dbReference>
<dbReference type="VEuPathDB" id="MicrosporidiaDB:NCER_100461"/>
<comment type="caution">
    <text evidence="4">The sequence shown here is derived from an EMBL/GenBank/DDBJ whole genome shotgun (WGS) entry which is preliminary data.</text>
</comment>
<dbReference type="PROSITE" id="PS51475">
    <property type="entry name" value="PROTEASOME_ALPHA_2"/>
    <property type="match status" value="1"/>
</dbReference>